<gene>
    <name evidence="3" type="ORF">AW736_21845</name>
</gene>
<name>A0A178ICG3_9BACT</name>
<dbReference type="Proteomes" id="UP000078486">
    <property type="component" value="Unassembled WGS sequence"/>
</dbReference>
<dbReference type="PANTHER" id="PTHR43540:SF15">
    <property type="entry name" value="BLR5631 PROTEIN"/>
    <property type="match status" value="1"/>
</dbReference>
<dbReference type="InterPro" id="IPR000868">
    <property type="entry name" value="Isochorismatase-like_dom"/>
</dbReference>
<evidence type="ECO:0000313" key="3">
    <source>
        <dbReference type="EMBL" id="OAM87680.1"/>
    </source>
</evidence>
<dbReference type="InterPro" id="IPR050272">
    <property type="entry name" value="Isochorismatase-like_hydrls"/>
</dbReference>
<dbReference type="Pfam" id="PF00857">
    <property type="entry name" value="Isochorismatase"/>
    <property type="match status" value="1"/>
</dbReference>
<dbReference type="CDD" id="cd01014">
    <property type="entry name" value="nicotinamidase_related"/>
    <property type="match status" value="1"/>
</dbReference>
<sequence length="209" mass="22022">MASHPKTLREIAGASPVPAVLSESALIIIDAQNEYRDGRLPLDGFDAAVAEIRRLLARARTARTPVIHVRHVVAAGSPVFAAGSRGAEIVDELEPLPDEVVVTKALPSSFTGTTLEQSLRTAGRGQLVVTGFMTHMCVSSTVREAAEKGWRCTVVAAACATRDLPSGATEESRGDERDVIPAAALHAAHLAALGDRFAVIVERQDAVAD</sequence>
<dbReference type="AlphaFoldDB" id="A0A178ICG3"/>
<dbReference type="STRING" id="1184151.AW736_21845"/>
<dbReference type="EMBL" id="LRRQ01000166">
    <property type="protein sequence ID" value="OAM87680.1"/>
    <property type="molecule type" value="Genomic_DNA"/>
</dbReference>
<proteinExistence type="predicted"/>
<dbReference type="Gene3D" id="3.40.50.850">
    <property type="entry name" value="Isochorismatase-like"/>
    <property type="match status" value="1"/>
</dbReference>
<dbReference type="GO" id="GO:0016787">
    <property type="term" value="F:hydrolase activity"/>
    <property type="evidence" value="ECO:0007669"/>
    <property type="project" value="UniProtKB-KW"/>
</dbReference>
<comment type="caution">
    <text evidence="3">The sequence shown here is derived from an EMBL/GenBank/DDBJ whole genome shotgun (WGS) entry which is preliminary data.</text>
</comment>
<feature type="domain" description="Isochorismatase-like" evidence="2">
    <location>
        <begin position="24"/>
        <end position="163"/>
    </location>
</feature>
<dbReference type="PANTHER" id="PTHR43540">
    <property type="entry name" value="PEROXYUREIDOACRYLATE/UREIDOACRYLATE AMIDOHYDROLASE-RELATED"/>
    <property type="match status" value="1"/>
</dbReference>
<dbReference type="RefSeq" id="WP_068772433.1">
    <property type="nucleotide sequence ID" value="NZ_CP109796.1"/>
</dbReference>
<dbReference type="InterPro" id="IPR036380">
    <property type="entry name" value="Isochorismatase-like_sf"/>
</dbReference>
<organism evidence="3 4">
    <name type="scientific">Termitidicoccus mucosus</name>
    <dbReference type="NCBI Taxonomy" id="1184151"/>
    <lineage>
        <taxon>Bacteria</taxon>
        <taxon>Pseudomonadati</taxon>
        <taxon>Verrucomicrobiota</taxon>
        <taxon>Opitutia</taxon>
        <taxon>Opitutales</taxon>
        <taxon>Opitutaceae</taxon>
        <taxon>Termitidicoccus</taxon>
    </lineage>
</organism>
<dbReference type="SUPFAM" id="SSF52499">
    <property type="entry name" value="Isochorismatase-like hydrolases"/>
    <property type="match status" value="1"/>
</dbReference>
<protein>
    <recommendedName>
        <fullName evidence="2">Isochorismatase-like domain-containing protein</fullName>
    </recommendedName>
</protein>
<reference evidence="3 4" key="1">
    <citation type="submission" date="2016-01" db="EMBL/GenBank/DDBJ databases">
        <title>High potential of lignocellulose degradation of a new Verrucomicrobia species.</title>
        <authorList>
            <person name="Wang Y."/>
            <person name="Shi Y."/>
            <person name="Qiu Z."/>
            <person name="Liu S."/>
            <person name="Yang H."/>
        </authorList>
    </citation>
    <scope>NUCLEOTIDE SEQUENCE [LARGE SCALE GENOMIC DNA]</scope>
    <source>
        <strain evidence="3 4">TSB47</strain>
    </source>
</reference>
<evidence type="ECO:0000313" key="4">
    <source>
        <dbReference type="Proteomes" id="UP000078486"/>
    </source>
</evidence>
<evidence type="ECO:0000259" key="2">
    <source>
        <dbReference type="Pfam" id="PF00857"/>
    </source>
</evidence>
<dbReference type="OrthoDB" id="9796485at2"/>
<accession>A0A178ICG3</accession>
<keyword evidence="4" id="KW-1185">Reference proteome</keyword>
<keyword evidence="1" id="KW-0378">Hydrolase</keyword>
<evidence type="ECO:0000256" key="1">
    <source>
        <dbReference type="ARBA" id="ARBA00022801"/>
    </source>
</evidence>